<dbReference type="SUPFAM" id="SSF48371">
    <property type="entry name" value="ARM repeat"/>
    <property type="match status" value="1"/>
</dbReference>
<comment type="caution">
    <text evidence="2">The sequence shown here is derived from an EMBL/GenBank/DDBJ whole genome shotgun (WGS) entry which is preliminary data.</text>
</comment>
<feature type="non-terminal residue" evidence="2">
    <location>
        <position position="1"/>
    </location>
</feature>
<evidence type="ECO:0000259" key="1">
    <source>
        <dbReference type="Pfam" id="PF16206"/>
    </source>
</evidence>
<dbReference type="OrthoDB" id="294853at2759"/>
<dbReference type="InterPro" id="IPR032817">
    <property type="entry name" value="Mon2_C"/>
</dbReference>
<dbReference type="Proteomes" id="UP000789405">
    <property type="component" value="Unassembled WGS sequence"/>
</dbReference>
<reference evidence="2" key="1">
    <citation type="submission" date="2021-06" db="EMBL/GenBank/DDBJ databases">
        <authorList>
            <person name="Kallberg Y."/>
            <person name="Tangrot J."/>
            <person name="Rosling A."/>
        </authorList>
    </citation>
    <scope>NUCLEOTIDE SEQUENCE</scope>
    <source>
        <strain evidence="2">MA453B</strain>
    </source>
</reference>
<feature type="non-terminal residue" evidence="2">
    <location>
        <position position="200"/>
    </location>
</feature>
<organism evidence="2 3">
    <name type="scientific">Dentiscutata erythropus</name>
    <dbReference type="NCBI Taxonomy" id="1348616"/>
    <lineage>
        <taxon>Eukaryota</taxon>
        <taxon>Fungi</taxon>
        <taxon>Fungi incertae sedis</taxon>
        <taxon>Mucoromycota</taxon>
        <taxon>Glomeromycotina</taxon>
        <taxon>Glomeromycetes</taxon>
        <taxon>Diversisporales</taxon>
        <taxon>Gigasporaceae</taxon>
        <taxon>Dentiscutata</taxon>
    </lineage>
</organism>
<proteinExistence type="predicted"/>
<sequence>TKRSELEKNFGTNYEKSEIIKDMIIEQEIERDIQGELSPRTMNALWMLILLQLSKICSDVRRQVRNGANQTLFRTIDMNGAGLESQTWHTCIWKIMVHHSRNTVDKQWDETKVLVLTGMSGIIKNFLPFLINLEDFKQAWELFLLHLQESCLYSSLEVAFAAIKSLNTIIQFPEDEIHSNLPKKSISLLFKNAWITWERI</sequence>
<accession>A0A9N9KD84</accession>
<dbReference type="InterPro" id="IPR016024">
    <property type="entry name" value="ARM-type_fold"/>
</dbReference>
<evidence type="ECO:0000313" key="3">
    <source>
        <dbReference type="Proteomes" id="UP000789405"/>
    </source>
</evidence>
<name>A0A9N9KD84_9GLOM</name>
<feature type="domain" description="Mon2 C-terminal" evidence="1">
    <location>
        <begin position="95"/>
        <end position="183"/>
    </location>
</feature>
<dbReference type="AlphaFoldDB" id="A0A9N9KD84"/>
<gene>
    <name evidence="2" type="ORF">DERYTH_LOCUS27438</name>
</gene>
<protein>
    <submittedName>
        <fullName evidence="2">18998_t:CDS:1</fullName>
    </submittedName>
</protein>
<keyword evidence="3" id="KW-1185">Reference proteome</keyword>
<dbReference type="EMBL" id="CAJVPY010063030">
    <property type="protein sequence ID" value="CAG8823131.1"/>
    <property type="molecule type" value="Genomic_DNA"/>
</dbReference>
<dbReference type="Pfam" id="PF16206">
    <property type="entry name" value="Mon2_C"/>
    <property type="match status" value="1"/>
</dbReference>
<evidence type="ECO:0000313" key="2">
    <source>
        <dbReference type="EMBL" id="CAG8823131.1"/>
    </source>
</evidence>